<keyword evidence="6" id="KW-1185">Reference proteome</keyword>
<evidence type="ECO:0000259" key="2">
    <source>
        <dbReference type="Pfam" id="PF25876"/>
    </source>
</evidence>
<feature type="domain" description="CusB-like beta-barrel" evidence="4">
    <location>
        <begin position="243"/>
        <end position="285"/>
    </location>
</feature>
<dbReference type="Pfam" id="PF25876">
    <property type="entry name" value="HH_MFP_RND"/>
    <property type="match status" value="1"/>
</dbReference>
<dbReference type="SUPFAM" id="SSF111369">
    <property type="entry name" value="HlyD-like secretion proteins"/>
    <property type="match status" value="3"/>
</dbReference>
<dbReference type="Proteomes" id="UP001271769">
    <property type="component" value="Unassembled WGS sequence"/>
</dbReference>
<dbReference type="RefSeq" id="WP_320499465.1">
    <property type="nucleotide sequence ID" value="NZ_JAXCLX010000001.1"/>
</dbReference>
<reference evidence="5 6" key="1">
    <citation type="journal article" date="2013" name="Antonie Van Leeuwenhoek">
        <title>Dongia rigui sp. nov., isolated from freshwater of a large wetland in Korea.</title>
        <authorList>
            <person name="Baik K.S."/>
            <person name="Hwang Y.M."/>
            <person name="Choi J.S."/>
            <person name="Kwon J."/>
            <person name="Seong C.N."/>
        </authorList>
    </citation>
    <scope>NUCLEOTIDE SEQUENCE [LARGE SCALE GENOMIC DNA]</scope>
    <source>
        <strain evidence="5 6">04SU4-P</strain>
    </source>
</reference>
<dbReference type="InterPro" id="IPR058625">
    <property type="entry name" value="MdtA-like_BSH"/>
</dbReference>
<evidence type="ECO:0000259" key="3">
    <source>
        <dbReference type="Pfam" id="PF25917"/>
    </source>
</evidence>
<evidence type="ECO:0000313" key="6">
    <source>
        <dbReference type="Proteomes" id="UP001271769"/>
    </source>
</evidence>
<dbReference type="Pfam" id="PF25917">
    <property type="entry name" value="BSH_RND"/>
    <property type="match status" value="1"/>
</dbReference>
<protein>
    <submittedName>
        <fullName evidence="5">HlyD family secretion protein</fullName>
    </submittedName>
</protein>
<dbReference type="Gene3D" id="1.10.287.470">
    <property type="entry name" value="Helix hairpin bin"/>
    <property type="match status" value="1"/>
</dbReference>
<accession>A0ABU5DWL3</accession>
<dbReference type="PANTHER" id="PTHR30386">
    <property type="entry name" value="MEMBRANE FUSION SUBUNIT OF EMRAB-TOLC MULTIDRUG EFFLUX PUMP"/>
    <property type="match status" value="1"/>
</dbReference>
<evidence type="ECO:0000313" key="5">
    <source>
        <dbReference type="EMBL" id="MDY0871098.1"/>
    </source>
</evidence>
<dbReference type="Gene3D" id="2.40.30.170">
    <property type="match status" value="1"/>
</dbReference>
<dbReference type="PANTHER" id="PTHR30386:SF24">
    <property type="entry name" value="MULTIDRUG RESISTANCE EFFLUX PUMP"/>
    <property type="match status" value="1"/>
</dbReference>
<dbReference type="EMBL" id="JAXCLX010000001">
    <property type="protein sequence ID" value="MDY0871098.1"/>
    <property type="molecule type" value="Genomic_DNA"/>
</dbReference>
<feature type="domain" description="Multidrug resistance protein MdtA-like alpha-helical hairpin" evidence="2">
    <location>
        <begin position="117"/>
        <end position="198"/>
    </location>
</feature>
<evidence type="ECO:0000259" key="4">
    <source>
        <dbReference type="Pfam" id="PF25954"/>
    </source>
</evidence>
<feature type="domain" description="Multidrug resistance protein MdtA-like barrel-sandwich hybrid" evidence="3">
    <location>
        <begin position="46"/>
        <end position="235"/>
    </location>
</feature>
<dbReference type="Pfam" id="PF25954">
    <property type="entry name" value="Beta-barrel_RND_2"/>
    <property type="match status" value="1"/>
</dbReference>
<feature type="coiled-coil region" evidence="1">
    <location>
        <begin position="177"/>
        <end position="211"/>
    </location>
</feature>
<proteinExistence type="predicted"/>
<evidence type="ECO:0000256" key="1">
    <source>
        <dbReference type="SAM" id="Coils"/>
    </source>
</evidence>
<dbReference type="Gene3D" id="2.40.50.100">
    <property type="match status" value="1"/>
</dbReference>
<comment type="caution">
    <text evidence="5">The sequence shown here is derived from an EMBL/GenBank/DDBJ whole genome shotgun (WGS) entry which is preliminary data.</text>
</comment>
<organism evidence="5 6">
    <name type="scientific">Dongia rigui</name>
    <dbReference type="NCBI Taxonomy" id="940149"/>
    <lineage>
        <taxon>Bacteria</taxon>
        <taxon>Pseudomonadati</taxon>
        <taxon>Pseudomonadota</taxon>
        <taxon>Alphaproteobacteria</taxon>
        <taxon>Rhodospirillales</taxon>
        <taxon>Dongiaceae</taxon>
        <taxon>Dongia</taxon>
    </lineage>
</organism>
<name>A0ABU5DWL3_9PROT</name>
<keyword evidence="1" id="KW-0175">Coiled coil</keyword>
<dbReference type="InterPro" id="IPR058624">
    <property type="entry name" value="MdtA-like_HH"/>
</dbReference>
<sequence length="365" mass="38690">MRKLILRSVVSLAAIAAVSGGWYWWQTARFIESTDNAYVEGDISIISPRIEGYVAVVAVGDNQAIRAGDVLLTIEDSDFRAKVAQKQANVAGAEASLATIDSQITYQNARIAQMVAAQGSAGAELNRARQMFDRYKKLVSGKIIGTQEMDDATADKLKAEAESSRINAELVAERAQIGVLNANRAEAVAKLAEAKAELMLAQNDLDKTVIRAPIDGVIGNRAVRVGQFVSPGTQLLSLVPNDVHVVANFKETQIGHMQPGQKVKVEIDAFPGQELEGTIDSFSPASGAEFSLLPAENATGNFTKIVQRVPVRIALPQDSTLHGLLRPGLSVEVAVDTATVAAPALAQAGGWLFGAANAAPKAKQP</sequence>
<gene>
    <name evidence="5" type="ORF">SMD31_04165</name>
</gene>
<dbReference type="InterPro" id="IPR050739">
    <property type="entry name" value="MFP"/>
</dbReference>
<dbReference type="InterPro" id="IPR058792">
    <property type="entry name" value="Beta-barrel_RND_2"/>
</dbReference>